<sequence>MLQFGYKASAEQFAPRELLEYGVAAERAGFDSVFVSDHLQPWRHTGGHAPAALPWLGALLERTERVTVGTSVLTPTFRYHPGVVAHAFATLGSLAPGRVILGIGSGEAMNEAPLGIEWPDGKERFARFKEAIQLIQELWAGERVTFEGTHYRTEQATIYDRPDERVPIYVAASGPAATRLAGRVGDGFITTSGKGRELYTETLLPALAEGAAKAGRSTTDMDLMMEVKVSFDTDRARALEDTRYWGALALSSEEKTGVEDPVEMERLADALPVERTASRWIVSDDAEEHVERVWEYVDMGFTHLVFHAPGPDQGRFIDLYREQVLPRLHARAGR</sequence>
<dbReference type="InterPro" id="IPR019944">
    <property type="entry name" value="F420-dep_G6P_DH"/>
</dbReference>
<dbReference type="NCBIfam" id="TIGR03557">
    <property type="entry name" value="F420_G6P_family"/>
    <property type="match status" value="1"/>
</dbReference>
<dbReference type="CDD" id="cd01097">
    <property type="entry name" value="Tetrahydromethanopterin_reductase"/>
    <property type="match status" value="1"/>
</dbReference>
<dbReference type="Pfam" id="PF00296">
    <property type="entry name" value="Bac_luciferase"/>
    <property type="match status" value="1"/>
</dbReference>
<evidence type="ECO:0000313" key="5">
    <source>
        <dbReference type="Proteomes" id="UP000019753"/>
    </source>
</evidence>
<dbReference type="InterPro" id="IPR019945">
    <property type="entry name" value="F420_G6P_DH-rel"/>
</dbReference>
<evidence type="ECO:0000256" key="1">
    <source>
        <dbReference type="ARBA" id="ARBA00023002"/>
    </source>
</evidence>
<keyword evidence="2" id="KW-0119">Carbohydrate metabolism</keyword>
<dbReference type="SUPFAM" id="SSF51679">
    <property type="entry name" value="Bacterial luciferase-like"/>
    <property type="match status" value="1"/>
</dbReference>
<organism evidence="4 5">
    <name type="scientific">Actinotalea ferrariae CF5-4</name>
    <dbReference type="NCBI Taxonomy" id="948458"/>
    <lineage>
        <taxon>Bacteria</taxon>
        <taxon>Bacillati</taxon>
        <taxon>Actinomycetota</taxon>
        <taxon>Actinomycetes</taxon>
        <taxon>Micrococcales</taxon>
        <taxon>Cellulomonadaceae</taxon>
        <taxon>Actinotalea</taxon>
    </lineage>
</organism>
<dbReference type="PANTHER" id="PTHR43244">
    <property type="match status" value="1"/>
</dbReference>
<reference evidence="4 5" key="1">
    <citation type="submission" date="2014-01" db="EMBL/GenBank/DDBJ databases">
        <title>Actinotalea ferrariae CF5-4.</title>
        <authorList>
            <person name="Chen F."/>
            <person name="Li Y."/>
            <person name="Wang G."/>
        </authorList>
    </citation>
    <scope>NUCLEOTIDE SEQUENCE [LARGE SCALE GENOMIC DNA]</scope>
    <source>
        <strain evidence="4 5">CF5-4</strain>
    </source>
</reference>
<dbReference type="RefSeq" id="WP_034227991.1">
    <property type="nucleotide sequence ID" value="NZ_AXCW01000244.1"/>
</dbReference>
<dbReference type="NCBIfam" id="TIGR03554">
    <property type="entry name" value="F420_G6P_DH"/>
    <property type="match status" value="1"/>
</dbReference>
<evidence type="ECO:0000259" key="3">
    <source>
        <dbReference type="Pfam" id="PF00296"/>
    </source>
</evidence>
<accession>A0A021VMU4</accession>
<dbReference type="PANTHER" id="PTHR43244:SF1">
    <property type="entry name" value="5,10-METHYLENETETRAHYDROMETHANOPTERIN REDUCTASE"/>
    <property type="match status" value="1"/>
</dbReference>
<dbReference type="InterPro" id="IPR050564">
    <property type="entry name" value="F420-G6PD/mer"/>
</dbReference>
<feature type="domain" description="Luciferase-like" evidence="3">
    <location>
        <begin position="9"/>
        <end position="303"/>
    </location>
</feature>
<keyword evidence="5" id="KW-1185">Reference proteome</keyword>
<name>A0A021VMU4_9CELL</name>
<evidence type="ECO:0000313" key="4">
    <source>
        <dbReference type="EMBL" id="EYR62423.1"/>
    </source>
</evidence>
<dbReference type="AlphaFoldDB" id="A0A021VMU4"/>
<gene>
    <name evidence="4" type="ORF">N866_08625</name>
</gene>
<dbReference type="InterPro" id="IPR011251">
    <property type="entry name" value="Luciferase-like_dom"/>
</dbReference>
<dbReference type="Gene3D" id="3.20.20.30">
    <property type="entry name" value="Luciferase-like domain"/>
    <property type="match status" value="1"/>
</dbReference>
<proteinExistence type="predicted"/>
<dbReference type="GO" id="GO:0016705">
    <property type="term" value="F:oxidoreductase activity, acting on paired donors, with incorporation or reduction of molecular oxygen"/>
    <property type="evidence" value="ECO:0007669"/>
    <property type="project" value="InterPro"/>
</dbReference>
<dbReference type="InterPro" id="IPR036661">
    <property type="entry name" value="Luciferase-like_sf"/>
</dbReference>
<keyword evidence="1" id="KW-0560">Oxidoreductase</keyword>
<dbReference type="OrthoDB" id="180193at2"/>
<comment type="caution">
    <text evidence="4">The sequence shown here is derived from an EMBL/GenBank/DDBJ whole genome shotgun (WGS) entry which is preliminary data.</text>
</comment>
<evidence type="ECO:0000256" key="2">
    <source>
        <dbReference type="ARBA" id="ARBA00023277"/>
    </source>
</evidence>
<protein>
    <submittedName>
        <fullName evidence="4">F420-dependent oxidoreductase</fullName>
    </submittedName>
</protein>
<dbReference type="EMBL" id="AXCW01000244">
    <property type="protein sequence ID" value="EYR62423.1"/>
    <property type="molecule type" value="Genomic_DNA"/>
</dbReference>
<dbReference type="Proteomes" id="UP000019753">
    <property type="component" value="Unassembled WGS sequence"/>
</dbReference>